<dbReference type="AlphaFoldDB" id="A0A9P6FKR6"/>
<sequence>MMTTKTTTTTTTRARRITKARLSATYLRQKRIPYYASCFSPLDLPWEIFVLLMRFLTPGDLWTLCQVSRAMQFHVSRFMNKSQRFEYGAARILHQEHADTMRDPSRTSAALAATASAAMAGRAGGYSRMETGATLTTSAYSTTLTDYMSMTQRASSFSIASSAETLAKRRAQREDVQSRSTYWKAQALCLVSTMAEDSMFESSLAQKASDG</sequence>
<evidence type="ECO:0008006" key="3">
    <source>
        <dbReference type="Google" id="ProtNLM"/>
    </source>
</evidence>
<dbReference type="SUPFAM" id="SSF81383">
    <property type="entry name" value="F-box domain"/>
    <property type="match status" value="1"/>
</dbReference>
<dbReference type="InterPro" id="IPR036047">
    <property type="entry name" value="F-box-like_dom_sf"/>
</dbReference>
<dbReference type="EMBL" id="JAABOA010005712">
    <property type="protein sequence ID" value="KAF9574341.1"/>
    <property type="molecule type" value="Genomic_DNA"/>
</dbReference>
<dbReference type="OrthoDB" id="2387036at2759"/>
<comment type="caution">
    <text evidence="1">The sequence shown here is derived from an EMBL/GenBank/DDBJ whole genome shotgun (WGS) entry which is preliminary data.</text>
</comment>
<keyword evidence="2" id="KW-1185">Reference proteome</keyword>
<reference evidence="1" key="1">
    <citation type="journal article" date="2020" name="Fungal Divers.">
        <title>Resolving the Mortierellaceae phylogeny through synthesis of multi-gene phylogenetics and phylogenomics.</title>
        <authorList>
            <person name="Vandepol N."/>
            <person name="Liber J."/>
            <person name="Desiro A."/>
            <person name="Na H."/>
            <person name="Kennedy M."/>
            <person name="Barry K."/>
            <person name="Grigoriev I.V."/>
            <person name="Miller A.N."/>
            <person name="O'Donnell K."/>
            <person name="Stajich J.E."/>
            <person name="Bonito G."/>
        </authorList>
    </citation>
    <scope>NUCLEOTIDE SEQUENCE</scope>
    <source>
        <strain evidence="1">KOD1015</strain>
    </source>
</reference>
<organism evidence="1 2">
    <name type="scientific">Lunasporangiospora selenospora</name>
    <dbReference type="NCBI Taxonomy" id="979761"/>
    <lineage>
        <taxon>Eukaryota</taxon>
        <taxon>Fungi</taxon>
        <taxon>Fungi incertae sedis</taxon>
        <taxon>Mucoromycota</taxon>
        <taxon>Mortierellomycotina</taxon>
        <taxon>Mortierellomycetes</taxon>
        <taxon>Mortierellales</taxon>
        <taxon>Mortierellaceae</taxon>
        <taxon>Lunasporangiospora</taxon>
    </lineage>
</organism>
<dbReference type="CDD" id="cd09917">
    <property type="entry name" value="F-box_SF"/>
    <property type="match status" value="1"/>
</dbReference>
<dbReference type="Proteomes" id="UP000780801">
    <property type="component" value="Unassembled WGS sequence"/>
</dbReference>
<proteinExistence type="predicted"/>
<evidence type="ECO:0000313" key="1">
    <source>
        <dbReference type="EMBL" id="KAF9574341.1"/>
    </source>
</evidence>
<feature type="non-terminal residue" evidence="1">
    <location>
        <position position="211"/>
    </location>
</feature>
<accession>A0A9P6FKR6</accession>
<evidence type="ECO:0000313" key="2">
    <source>
        <dbReference type="Proteomes" id="UP000780801"/>
    </source>
</evidence>
<name>A0A9P6FKR6_9FUNG</name>
<protein>
    <recommendedName>
        <fullName evidence="3">F-box domain-containing protein</fullName>
    </recommendedName>
</protein>
<gene>
    <name evidence="1" type="ORF">BGW38_008335</name>
</gene>